<evidence type="ECO:0000313" key="1">
    <source>
        <dbReference type="EMBL" id="QJA97676.1"/>
    </source>
</evidence>
<accession>A0A6M3LQU6</accession>
<gene>
    <name evidence="1" type="ORF">MM415B06013_0001</name>
</gene>
<dbReference type="EMBL" id="MT143515">
    <property type="protein sequence ID" value="QJA97676.1"/>
    <property type="molecule type" value="Genomic_DNA"/>
</dbReference>
<organism evidence="1">
    <name type="scientific">viral metagenome</name>
    <dbReference type="NCBI Taxonomy" id="1070528"/>
    <lineage>
        <taxon>unclassified sequences</taxon>
        <taxon>metagenomes</taxon>
        <taxon>organismal metagenomes</taxon>
    </lineage>
</organism>
<protein>
    <submittedName>
        <fullName evidence="1">Uncharacterized protein</fullName>
    </submittedName>
</protein>
<reference evidence="1" key="1">
    <citation type="submission" date="2020-03" db="EMBL/GenBank/DDBJ databases">
        <title>The deep terrestrial virosphere.</title>
        <authorList>
            <person name="Holmfeldt K."/>
            <person name="Nilsson E."/>
            <person name="Simone D."/>
            <person name="Lopez-Fernandez M."/>
            <person name="Wu X."/>
            <person name="de Brujin I."/>
            <person name="Lundin D."/>
            <person name="Andersson A."/>
            <person name="Bertilsson S."/>
            <person name="Dopson M."/>
        </authorList>
    </citation>
    <scope>NUCLEOTIDE SEQUENCE</scope>
    <source>
        <strain evidence="1">MM415B06013</strain>
    </source>
</reference>
<sequence>MKQLIVEKTIIDGNLFSSHVKNRTVYTDRTGQFIRNLHGKKYLFEENGKLTFSSHVKTIRAYSPQEVMQRLNAKV</sequence>
<proteinExistence type="predicted"/>
<name>A0A6M3LQU6_9ZZZZ</name>
<dbReference type="AlphaFoldDB" id="A0A6M3LQU6"/>